<feature type="domain" description="Aminoglycoside phosphotransferase" evidence="1">
    <location>
        <begin position="28"/>
        <end position="241"/>
    </location>
</feature>
<protein>
    <submittedName>
        <fullName evidence="2">Phosphotransferase</fullName>
    </submittedName>
</protein>
<comment type="caution">
    <text evidence="2">The sequence shown here is derived from an EMBL/GenBank/DDBJ whole genome shotgun (WGS) entry which is preliminary data.</text>
</comment>
<evidence type="ECO:0000259" key="1">
    <source>
        <dbReference type="Pfam" id="PF01636"/>
    </source>
</evidence>
<keyword evidence="3" id="KW-1185">Reference proteome</keyword>
<dbReference type="Gene3D" id="3.90.1200.10">
    <property type="match status" value="1"/>
</dbReference>
<reference evidence="2 3" key="1">
    <citation type="submission" date="2020-08" db="EMBL/GenBank/DDBJ databases">
        <authorList>
            <person name="Seo M.-J."/>
        </authorList>
    </citation>
    <scope>NUCLEOTIDE SEQUENCE [LARGE SCALE GENOMIC DNA]</scope>
    <source>
        <strain evidence="2 3">KIGAM211</strain>
    </source>
</reference>
<dbReference type="SUPFAM" id="SSF56112">
    <property type="entry name" value="Protein kinase-like (PK-like)"/>
    <property type="match status" value="1"/>
</dbReference>
<dbReference type="Proteomes" id="UP000523955">
    <property type="component" value="Unassembled WGS sequence"/>
</dbReference>
<dbReference type="Gene3D" id="3.30.200.20">
    <property type="entry name" value="Phosphorylase Kinase, domain 1"/>
    <property type="match status" value="1"/>
</dbReference>
<evidence type="ECO:0000313" key="2">
    <source>
        <dbReference type="EMBL" id="MBB6625896.1"/>
    </source>
</evidence>
<name>A0A7X0RCS0_9ACTN</name>
<dbReference type="PANTHER" id="PTHR22603">
    <property type="entry name" value="CHOLINE/ETHANOALAMINE KINASE"/>
    <property type="match status" value="1"/>
</dbReference>
<dbReference type="GO" id="GO:0006646">
    <property type="term" value="P:phosphatidylethanolamine biosynthetic process"/>
    <property type="evidence" value="ECO:0007669"/>
    <property type="project" value="TreeGrafter"/>
</dbReference>
<dbReference type="GO" id="GO:0004305">
    <property type="term" value="F:ethanolamine kinase activity"/>
    <property type="evidence" value="ECO:0007669"/>
    <property type="project" value="TreeGrafter"/>
</dbReference>
<dbReference type="EMBL" id="JACKXE010000001">
    <property type="protein sequence ID" value="MBB6625896.1"/>
    <property type="molecule type" value="Genomic_DNA"/>
</dbReference>
<accession>A0A7X0RCS0</accession>
<proteinExistence type="predicted"/>
<keyword evidence="2" id="KW-0808">Transferase</keyword>
<gene>
    <name evidence="2" type="ORF">H5V45_01055</name>
</gene>
<dbReference type="InterPro" id="IPR011009">
    <property type="entry name" value="Kinase-like_dom_sf"/>
</dbReference>
<dbReference type="InterPro" id="IPR002575">
    <property type="entry name" value="Aminoglycoside_PTrfase"/>
</dbReference>
<evidence type="ECO:0000313" key="3">
    <source>
        <dbReference type="Proteomes" id="UP000523955"/>
    </source>
</evidence>
<dbReference type="PANTHER" id="PTHR22603:SF66">
    <property type="entry name" value="ETHANOLAMINE KINASE"/>
    <property type="match status" value="1"/>
</dbReference>
<organism evidence="2 3">
    <name type="scientific">Nocardioides luti</name>
    <dbReference type="NCBI Taxonomy" id="2761101"/>
    <lineage>
        <taxon>Bacteria</taxon>
        <taxon>Bacillati</taxon>
        <taxon>Actinomycetota</taxon>
        <taxon>Actinomycetes</taxon>
        <taxon>Propionibacteriales</taxon>
        <taxon>Nocardioidaceae</taxon>
        <taxon>Nocardioides</taxon>
    </lineage>
</organism>
<dbReference type="Pfam" id="PF01636">
    <property type="entry name" value="APH"/>
    <property type="match status" value="1"/>
</dbReference>
<dbReference type="AlphaFoldDB" id="A0A7X0RCS0"/>
<dbReference type="CDD" id="cd05151">
    <property type="entry name" value="ChoK-like"/>
    <property type="match status" value="1"/>
</dbReference>
<sequence length="308" mass="33724">MTRVSQPHAELEALLDRIPVLQGHPRTVVELPGGLTNQNLHVTTPVGDHVVRRFRGDAALLGIDRDAEHLNTLAAAAAGVGAPVVDYRPDLGVLVIAYLDGMTFDNASFAVPGNVPRVAEACRRLHAGPRFHGDFDMVRRRTAYRRTVAERGYALFAGYDDHEAAWQRVAAALAVDAPTSVPCNNDLLAGNIVDDGSRLWLIDYEYSGNNDPAFELGNTATECELDDDQVAELTACYFGRETRRDLARVRLQALASQYGWSLWGAIQASASDLDFDFLAWGQERFDKAAATFRSPDLERLLEEVTSGG</sequence>
<dbReference type="GO" id="GO:0005737">
    <property type="term" value="C:cytoplasm"/>
    <property type="evidence" value="ECO:0007669"/>
    <property type="project" value="TreeGrafter"/>
</dbReference>